<evidence type="ECO:0000256" key="2">
    <source>
        <dbReference type="ARBA" id="ARBA00022448"/>
    </source>
</evidence>
<dbReference type="InterPro" id="IPR037066">
    <property type="entry name" value="Plug_dom_sf"/>
</dbReference>
<dbReference type="Pfam" id="PF00593">
    <property type="entry name" value="TonB_dep_Rec_b-barrel"/>
    <property type="match status" value="1"/>
</dbReference>
<dbReference type="InterPro" id="IPR023996">
    <property type="entry name" value="TonB-dep_OMP_SusC/RagA"/>
</dbReference>
<dbReference type="InterPro" id="IPR000531">
    <property type="entry name" value="Beta-barrel_TonB"/>
</dbReference>
<dbReference type="Proteomes" id="UP000199310">
    <property type="component" value="Unassembled WGS sequence"/>
</dbReference>
<dbReference type="InterPro" id="IPR012910">
    <property type="entry name" value="Plug_dom"/>
</dbReference>
<keyword evidence="14" id="KW-1185">Reference proteome</keyword>
<dbReference type="InterPro" id="IPR023997">
    <property type="entry name" value="TonB-dep_OMP_SusC/RagA_CS"/>
</dbReference>
<dbReference type="PROSITE" id="PS52016">
    <property type="entry name" value="TONB_DEPENDENT_REC_3"/>
    <property type="match status" value="1"/>
</dbReference>
<name>A0A1I0SCG5_9BACT</name>
<dbReference type="InterPro" id="IPR036942">
    <property type="entry name" value="Beta-barrel_TonB_sf"/>
</dbReference>
<dbReference type="GO" id="GO:0009279">
    <property type="term" value="C:cell outer membrane"/>
    <property type="evidence" value="ECO:0007669"/>
    <property type="project" value="UniProtKB-SubCell"/>
</dbReference>
<keyword evidence="2 8" id="KW-0813">Transport</keyword>
<dbReference type="EMBL" id="FOJG01000002">
    <property type="protein sequence ID" value="SEW54785.1"/>
    <property type="molecule type" value="Genomic_DNA"/>
</dbReference>
<dbReference type="RefSeq" id="WP_089902509.1">
    <property type="nucleotide sequence ID" value="NZ_FOJG01000002.1"/>
</dbReference>
<keyword evidence="5 9" id="KW-0798">TonB box</keyword>
<comment type="subcellular location">
    <subcellularLocation>
        <location evidence="1 8">Cell outer membrane</location>
        <topology evidence="1 8">Multi-pass membrane protein</topology>
    </subcellularLocation>
</comment>
<dbReference type="NCBIfam" id="TIGR04057">
    <property type="entry name" value="SusC_RagA_signa"/>
    <property type="match status" value="1"/>
</dbReference>
<keyword evidence="3 8" id="KW-1134">Transmembrane beta strand</keyword>
<feature type="chain" id="PRO_5011543159" evidence="10">
    <location>
        <begin position="25"/>
        <end position="1036"/>
    </location>
</feature>
<dbReference type="Gene3D" id="2.40.170.20">
    <property type="entry name" value="TonB-dependent receptor, beta-barrel domain"/>
    <property type="match status" value="1"/>
</dbReference>
<feature type="domain" description="TonB-dependent receptor-like beta-barrel" evidence="11">
    <location>
        <begin position="437"/>
        <end position="867"/>
    </location>
</feature>
<gene>
    <name evidence="13" type="ORF">SAMN04488122_6185</name>
</gene>
<evidence type="ECO:0000256" key="9">
    <source>
        <dbReference type="RuleBase" id="RU003357"/>
    </source>
</evidence>
<dbReference type="OrthoDB" id="9768177at2"/>
<evidence type="ECO:0000313" key="14">
    <source>
        <dbReference type="Proteomes" id="UP000199310"/>
    </source>
</evidence>
<evidence type="ECO:0000256" key="7">
    <source>
        <dbReference type="ARBA" id="ARBA00023237"/>
    </source>
</evidence>
<dbReference type="AlphaFoldDB" id="A0A1I0SCG5"/>
<keyword evidence="7 8" id="KW-0998">Cell outer membrane</keyword>
<dbReference type="SUPFAM" id="SSF49464">
    <property type="entry name" value="Carboxypeptidase regulatory domain-like"/>
    <property type="match status" value="1"/>
</dbReference>
<evidence type="ECO:0000256" key="6">
    <source>
        <dbReference type="ARBA" id="ARBA00023136"/>
    </source>
</evidence>
<evidence type="ECO:0000259" key="11">
    <source>
        <dbReference type="Pfam" id="PF00593"/>
    </source>
</evidence>
<evidence type="ECO:0000256" key="8">
    <source>
        <dbReference type="PROSITE-ProRule" id="PRU01360"/>
    </source>
</evidence>
<keyword evidence="4 8" id="KW-0812">Transmembrane</keyword>
<dbReference type="Gene3D" id="2.60.40.1120">
    <property type="entry name" value="Carboxypeptidase-like, regulatory domain"/>
    <property type="match status" value="1"/>
</dbReference>
<protein>
    <submittedName>
        <fullName evidence="13">TonB-linked outer membrane protein, SusC/RagA family</fullName>
    </submittedName>
</protein>
<evidence type="ECO:0000256" key="4">
    <source>
        <dbReference type="ARBA" id="ARBA00022692"/>
    </source>
</evidence>
<dbReference type="STRING" id="29529.SAMN04488122_6185"/>
<comment type="similarity">
    <text evidence="8 9">Belongs to the TonB-dependent receptor family.</text>
</comment>
<feature type="signal peptide" evidence="10">
    <location>
        <begin position="1"/>
        <end position="24"/>
    </location>
</feature>
<feature type="domain" description="TonB-dependent receptor plug" evidence="12">
    <location>
        <begin position="117"/>
        <end position="241"/>
    </location>
</feature>
<dbReference type="InterPro" id="IPR039426">
    <property type="entry name" value="TonB-dep_rcpt-like"/>
</dbReference>
<proteinExistence type="inferred from homology"/>
<keyword evidence="10" id="KW-0732">Signal</keyword>
<keyword evidence="6 8" id="KW-0472">Membrane</keyword>
<dbReference type="InterPro" id="IPR008969">
    <property type="entry name" value="CarboxyPept-like_regulatory"/>
</dbReference>
<dbReference type="Gene3D" id="2.170.130.10">
    <property type="entry name" value="TonB-dependent receptor, plug domain"/>
    <property type="match status" value="1"/>
</dbReference>
<reference evidence="14" key="1">
    <citation type="submission" date="2016-10" db="EMBL/GenBank/DDBJ databases">
        <authorList>
            <person name="Varghese N."/>
            <person name="Submissions S."/>
        </authorList>
    </citation>
    <scope>NUCLEOTIDE SEQUENCE [LARGE SCALE GENOMIC DNA]</scope>
    <source>
        <strain evidence="14">DSM 3695</strain>
    </source>
</reference>
<evidence type="ECO:0000259" key="12">
    <source>
        <dbReference type="Pfam" id="PF07715"/>
    </source>
</evidence>
<dbReference type="Pfam" id="PF07715">
    <property type="entry name" value="Plug"/>
    <property type="match status" value="1"/>
</dbReference>
<evidence type="ECO:0000256" key="3">
    <source>
        <dbReference type="ARBA" id="ARBA00022452"/>
    </source>
</evidence>
<organism evidence="13 14">
    <name type="scientific">Chitinophaga arvensicola</name>
    <dbReference type="NCBI Taxonomy" id="29529"/>
    <lineage>
        <taxon>Bacteria</taxon>
        <taxon>Pseudomonadati</taxon>
        <taxon>Bacteroidota</taxon>
        <taxon>Chitinophagia</taxon>
        <taxon>Chitinophagales</taxon>
        <taxon>Chitinophagaceae</taxon>
        <taxon>Chitinophaga</taxon>
    </lineage>
</organism>
<accession>A0A1I0SCG5</accession>
<dbReference type="SUPFAM" id="SSF56935">
    <property type="entry name" value="Porins"/>
    <property type="match status" value="1"/>
</dbReference>
<sequence>MNRNSIAPILLAVLLLLLTPAVWAQQAVIGKVTDAAGQPLNGVNILVKGTSKGTVTTADGSFSLSVTPGSTLVFRYLGYLSQEVPADNSPLSIVLKTDEKSLSEVVVTALGIRKEKKALGYSVSEIKGDELTQARSTNIANTLSGKVAGLNVTSTATGPAGSSRIILRGNTSIDKNRNNQPLIVVDGIPINNDNLGTANEYGGTDAGDGISSINPDDIATMSVLKGGNAAALYGSRASNGVILITTKSGAKRKGVGVEFSSNIVIDRPVVENLDWQYDYGMGTNGLKPQTAAEAQSNGLFSWGAKLDGSPVIQYDGKSRPYSAVKDNFKKFYKSGYTFTNSVGMSGGTDKINYRFGATDMKNEAILPNSGIRRDNLSLNVSALLGKKLTLNVYSKYIRERTYNRPRVSDSPGNANFALYMLPTSLAVQTLKDSKLNPDGNEFRWNANQYITNPWFSVYDFEQNDKKDRFINSAELRYDILPWLYAKGRIGADMYNRSNFAVTPTGTAYVPGGQINDQTRQNFYELNADVMLGVDRQFSDDWRLTAFVGANVMHNKNDKLYLNGNTFNIPYFYDQTNLQTKTVTNDIFEKKINSVYASAEVSFKSYLYLTLTGRNDWFSTLPTNSNSIFYPSAGLSFVLSDAVTMPKWINYAKIRTSWAQVGGDTDPYRLRLAYTVQNPLTLGTTSFPVADVKKAQDGSYAVPNPILKPYVNTSYEAGFETRMFDSRLSIDFSYYTRTTKDDIVQTTISNASGFNTAFINVGKVSNKGVELMVTATAIRTKNFTWDITPNFAYNKSEVIQLDGRLKSLKISDVRTFNATIQQVPGQPFGVIEGYKFKRDDQGNILFNSAGKPLQGDYTIFGTGVAPYTMGFNNNFTYKAFSLGVLIDARWGNKIYSGTNDYAYYFGLQKNTLEGREGGVKIKAQDAADPTKYVDKTIPAQDYYQNIAFNIAEPFIYDGSFVKLRQVILTYALPSQILNKSPFTGASLSFVARNLWIIYKDIPNVDPESTYSNGAGQGAELMGYPQTRSYGLNLNVKF</sequence>
<evidence type="ECO:0000256" key="5">
    <source>
        <dbReference type="ARBA" id="ARBA00023077"/>
    </source>
</evidence>
<evidence type="ECO:0000256" key="1">
    <source>
        <dbReference type="ARBA" id="ARBA00004571"/>
    </source>
</evidence>
<evidence type="ECO:0000256" key="10">
    <source>
        <dbReference type="SAM" id="SignalP"/>
    </source>
</evidence>
<dbReference type="NCBIfam" id="TIGR04056">
    <property type="entry name" value="OMP_RagA_SusC"/>
    <property type="match status" value="1"/>
</dbReference>
<dbReference type="Pfam" id="PF13715">
    <property type="entry name" value="CarbopepD_reg_2"/>
    <property type="match status" value="1"/>
</dbReference>
<evidence type="ECO:0000313" key="13">
    <source>
        <dbReference type="EMBL" id="SEW54785.1"/>
    </source>
</evidence>